<dbReference type="InterPro" id="IPR022742">
    <property type="entry name" value="Hydrolase_4"/>
</dbReference>
<dbReference type="Pfam" id="PF12146">
    <property type="entry name" value="Hydrolase_4"/>
    <property type="match status" value="1"/>
</dbReference>
<proteinExistence type="predicted"/>
<dbReference type="KEGG" id="bbel:109474009"/>
<organism evidence="2 3">
    <name type="scientific">Branchiostoma belcheri</name>
    <name type="common">Amphioxus</name>
    <dbReference type="NCBI Taxonomy" id="7741"/>
    <lineage>
        <taxon>Eukaryota</taxon>
        <taxon>Metazoa</taxon>
        <taxon>Chordata</taxon>
        <taxon>Cephalochordata</taxon>
        <taxon>Leptocardii</taxon>
        <taxon>Amphioxiformes</taxon>
        <taxon>Branchiostomatidae</taxon>
        <taxon>Branchiostoma</taxon>
    </lineage>
</organism>
<dbReference type="RefSeq" id="XP_019629773.1">
    <property type="nucleotide sequence ID" value="XM_019774214.1"/>
</dbReference>
<keyword evidence="2" id="KW-1185">Reference proteome</keyword>
<dbReference type="Gene3D" id="3.40.50.1820">
    <property type="entry name" value="alpha/beta hydrolase"/>
    <property type="match status" value="1"/>
</dbReference>
<protein>
    <submittedName>
        <fullName evidence="3">Monoglyceride lipase-like isoform X1</fullName>
    </submittedName>
</protein>
<dbReference type="GeneID" id="109474009"/>
<dbReference type="Proteomes" id="UP000515135">
    <property type="component" value="Unplaced"/>
</dbReference>
<feature type="domain" description="Serine aminopeptidase S33" evidence="1">
    <location>
        <begin position="46"/>
        <end position="286"/>
    </location>
</feature>
<dbReference type="SUPFAM" id="SSF53474">
    <property type="entry name" value="alpha/beta-Hydrolases"/>
    <property type="match status" value="1"/>
</dbReference>
<sequence length="315" mass="34974">MACSGGVAERCSPQGVSYNTLPHMVNADGQYLFCKTWEPNLKEGEKPRALLFHAHGFRCHCMLISPILARLLNSHGILVFSHDHVNLPCTQVGHGQSEGIPGDYMDLAVMTRDALQHIDMMSAMYPGVPIFLSGQSMGGVIAIRASLERPGQFAGILLFSPAVRAALLAIMIVVAQLGAWLLPEVRLGGPRPLLISKNLEIQTMYENDPLIFKEGIKLRAAHQLLNGIQETRQRLHEVDCPFLVLHGENDTITDIVGSRELYEQARSQDKQMKTYPNCLHSLLLESAEDAEKVQKDVLDWLLPRLDPLHTSSSWL</sequence>
<dbReference type="InterPro" id="IPR029058">
    <property type="entry name" value="AB_hydrolase_fold"/>
</dbReference>
<accession>A0A6P4YZN5</accession>
<dbReference type="AlphaFoldDB" id="A0A6P4YZN5"/>
<evidence type="ECO:0000313" key="3">
    <source>
        <dbReference type="RefSeq" id="XP_019629773.1"/>
    </source>
</evidence>
<dbReference type="OrthoDB" id="2498029at2759"/>
<dbReference type="PANTHER" id="PTHR11614">
    <property type="entry name" value="PHOSPHOLIPASE-RELATED"/>
    <property type="match status" value="1"/>
</dbReference>
<reference evidence="3" key="1">
    <citation type="submission" date="2025-08" db="UniProtKB">
        <authorList>
            <consortium name="RefSeq"/>
        </authorList>
    </citation>
    <scope>IDENTIFICATION</scope>
    <source>
        <tissue evidence="3">Gonad</tissue>
    </source>
</reference>
<evidence type="ECO:0000259" key="1">
    <source>
        <dbReference type="Pfam" id="PF12146"/>
    </source>
</evidence>
<gene>
    <name evidence="3" type="primary">LOC109474009</name>
</gene>
<evidence type="ECO:0000313" key="2">
    <source>
        <dbReference type="Proteomes" id="UP000515135"/>
    </source>
</evidence>
<dbReference type="InterPro" id="IPR051044">
    <property type="entry name" value="MAG_DAG_Lipase"/>
</dbReference>
<name>A0A6P4YZN5_BRABE</name>